<protein>
    <recommendedName>
        <fullName evidence="4">Protein kinase domain-containing protein</fullName>
    </recommendedName>
</protein>
<keyword evidence="3" id="KW-0067">ATP-binding</keyword>
<feature type="domain" description="Protein kinase" evidence="4">
    <location>
        <begin position="1"/>
        <end position="254"/>
    </location>
</feature>
<dbReference type="Pfam" id="PF00069">
    <property type="entry name" value="Pkinase"/>
    <property type="match status" value="1"/>
</dbReference>
<dbReference type="PANTHER" id="PTHR45832:SF22">
    <property type="entry name" value="SERINE_THREONINE-PROTEIN KINASE SAMKA-RELATED"/>
    <property type="match status" value="1"/>
</dbReference>
<evidence type="ECO:0000259" key="4">
    <source>
        <dbReference type="PROSITE" id="PS50011"/>
    </source>
</evidence>
<proteinExistence type="inferred from homology"/>
<dbReference type="SUPFAM" id="SSF56112">
    <property type="entry name" value="Protein kinase-like (PK-like)"/>
    <property type="match status" value="1"/>
</dbReference>
<dbReference type="GO" id="GO:0005524">
    <property type="term" value="F:ATP binding"/>
    <property type="evidence" value="ECO:0007669"/>
    <property type="project" value="UniProtKB-KW"/>
</dbReference>
<sequence>MKLLTEGSHSKIYVAEMKKPKKPVYIKILSNENQREKELNLAEISFLCLCKHPNIISFEKAILTTQKSKKSEPIYETWVVTEYVRGGDCEVLAKSRLLEESHVAYIAREALKGLAYLHERHFVHRDINPSNILVSVAGEVKITDFGQAADVHDGPRYQMIGQPFYVSPEMIHRRGHDCVCDVWSLGAVLLELFLGEPPIQKSTVLCLFTTATKGLLHLLPVRYSMNCQNFMGKCLETKDAQRVSSTELLKHPWVTQPNLTIPSSLLTSAFYENATVKQLLY</sequence>
<evidence type="ECO:0000256" key="2">
    <source>
        <dbReference type="ARBA" id="ARBA00022741"/>
    </source>
</evidence>
<dbReference type="PANTHER" id="PTHR45832">
    <property type="entry name" value="SERINE/THREONINE-PROTEIN KINASE SAMKA-RELATED-RELATED"/>
    <property type="match status" value="1"/>
</dbReference>
<dbReference type="Gene3D" id="1.10.510.10">
    <property type="entry name" value="Transferase(Phosphotransferase) domain 1"/>
    <property type="match status" value="1"/>
</dbReference>
<name>A0A6B2LC12_9EUKA</name>
<evidence type="ECO:0000256" key="3">
    <source>
        <dbReference type="ARBA" id="ARBA00022840"/>
    </source>
</evidence>
<dbReference type="GO" id="GO:0004672">
    <property type="term" value="F:protein kinase activity"/>
    <property type="evidence" value="ECO:0007669"/>
    <property type="project" value="InterPro"/>
</dbReference>
<keyword evidence="2" id="KW-0547">Nucleotide-binding</keyword>
<accession>A0A6B2LC12</accession>
<dbReference type="InterPro" id="IPR051931">
    <property type="entry name" value="PAK3-like"/>
</dbReference>
<reference evidence="5" key="1">
    <citation type="journal article" date="2020" name="J. Eukaryot. Microbiol.">
        <title>De novo Sequencing, Assembly and Annotation of the Transcriptome for the Free-Living Testate Amoeba Arcella intermedia.</title>
        <authorList>
            <person name="Ribeiro G.M."/>
            <person name="Porfirio-Sousa A.L."/>
            <person name="Maurer-Alcala X.X."/>
            <person name="Katz L.A."/>
            <person name="Lahr D.J.G."/>
        </authorList>
    </citation>
    <scope>NUCLEOTIDE SEQUENCE</scope>
</reference>
<dbReference type="PROSITE" id="PS50011">
    <property type="entry name" value="PROTEIN_KINASE_DOM"/>
    <property type="match status" value="1"/>
</dbReference>
<dbReference type="InterPro" id="IPR000719">
    <property type="entry name" value="Prot_kinase_dom"/>
</dbReference>
<dbReference type="InterPro" id="IPR011009">
    <property type="entry name" value="Kinase-like_dom_sf"/>
</dbReference>
<evidence type="ECO:0000256" key="1">
    <source>
        <dbReference type="ARBA" id="ARBA00008874"/>
    </source>
</evidence>
<comment type="similarity">
    <text evidence="1">Belongs to the protein kinase superfamily. STE Ser/Thr protein kinase family. STE20 subfamily.</text>
</comment>
<dbReference type="AlphaFoldDB" id="A0A6B2LC12"/>
<evidence type="ECO:0000313" key="5">
    <source>
        <dbReference type="EMBL" id="NDV34258.1"/>
    </source>
</evidence>
<dbReference type="EMBL" id="GIBP01005289">
    <property type="protein sequence ID" value="NDV34258.1"/>
    <property type="molecule type" value="Transcribed_RNA"/>
</dbReference>
<dbReference type="PIRSF" id="PIRSF000654">
    <property type="entry name" value="Integrin-linked_kinase"/>
    <property type="match status" value="1"/>
</dbReference>
<organism evidence="5">
    <name type="scientific">Arcella intermedia</name>
    <dbReference type="NCBI Taxonomy" id="1963864"/>
    <lineage>
        <taxon>Eukaryota</taxon>
        <taxon>Amoebozoa</taxon>
        <taxon>Tubulinea</taxon>
        <taxon>Elardia</taxon>
        <taxon>Arcellinida</taxon>
        <taxon>Sphaerothecina</taxon>
        <taxon>Arcellidae</taxon>
        <taxon>Arcella</taxon>
    </lineage>
</organism>